<dbReference type="OrthoDB" id="1797434at2"/>
<dbReference type="KEGG" id="pchi:PC41400_12630"/>
<sequence>MKTSIEMPELDRKKTKTAVEGALLKYRMYKTITFEERTATITSSYTEKFHGPTNVTSDQTASIAIYNVEEPERRRRYCERIEMAVSRLHPKERLLIEERYMKDDYVKDYAVYNHSFDPPISAVTYSSIRWKAFYKLALILSLGVPGPAGQQREGATG</sequence>
<dbReference type="EMBL" id="JAMDMJ010000001">
    <property type="protein sequence ID" value="MCY9594270.1"/>
    <property type="molecule type" value="Genomic_DNA"/>
</dbReference>
<gene>
    <name evidence="1" type="ORF">M5X16_00555</name>
    <name evidence="2" type="ORF">PC41400_12630</name>
</gene>
<organism evidence="2 3">
    <name type="scientific">Paenibacillus chitinolyticus</name>
    <dbReference type="NCBI Taxonomy" id="79263"/>
    <lineage>
        <taxon>Bacteria</taxon>
        <taxon>Bacillati</taxon>
        <taxon>Bacillota</taxon>
        <taxon>Bacilli</taxon>
        <taxon>Bacillales</taxon>
        <taxon>Paenibacillaceae</taxon>
        <taxon>Paenibacillus</taxon>
    </lineage>
</organism>
<evidence type="ECO:0000313" key="3">
    <source>
        <dbReference type="Proteomes" id="UP000288943"/>
    </source>
</evidence>
<evidence type="ECO:0000313" key="4">
    <source>
        <dbReference type="Proteomes" id="UP001527202"/>
    </source>
</evidence>
<dbReference type="InterPro" id="IPR006524">
    <property type="entry name" value="ArpU-like"/>
</dbReference>
<dbReference type="EMBL" id="CP026520">
    <property type="protein sequence ID" value="QAV18472.1"/>
    <property type="molecule type" value="Genomic_DNA"/>
</dbReference>
<dbReference type="RefSeq" id="WP_042228231.1">
    <property type="nucleotide sequence ID" value="NZ_CP026520.1"/>
</dbReference>
<dbReference type="AlphaFoldDB" id="A0A410WVU7"/>
<protein>
    <submittedName>
        <fullName evidence="2">Transcriptional regulator</fullName>
    </submittedName>
</protein>
<name>A0A410WVU7_9BACL</name>
<dbReference type="Proteomes" id="UP001527202">
    <property type="component" value="Unassembled WGS sequence"/>
</dbReference>
<evidence type="ECO:0000313" key="1">
    <source>
        <dbReference type="EMBL" id="MCY9594270.1"/>
    </source>
</evidence>
<proteinExistence type="predicted"/>
<dbReference type="NCBIfam" id="TIGR01637">
    <property type="entry name" value="phage_arpU"/>
    <property type="match status" value="1"/>
</dbReference>
<accession>A0A410WVU7</accession>
<keyword evidence="4" id="KW-1185">Reference proteome</keyword>
<reference evidence="2 3" key="1">
    <citation type="submission" date="2018-01" db="EMBL/GenBank/DDBJ databases">
        <title>The whole genome sequencing and assembly of Paenibacillus chitinolyticus KCCM 41400 strain.</title>
        <authorList>
            <person name="Kim J.-Y."/>
            <person name="Park M.-K."/>
            <person name="Lee Y.-J."/>
            <person name="Yi H."/>
            <person name="Bahn Y.-S."/>
            <person name="Kim J.F."/>
            <person name="Lee D.-W."/>
        </authorList>
    </citation>
    <scope>NUCLEOTIDE SEQUENCE [LARGE SCALE GENOMIC DNA]</scope>
    <source>
        <strain evidence="2 3">KCCM 41400</strain>
    </source>
</reference>
<dbReference type="Proteomes" id="UP000288943">
    <property type="component" value="Chromosome"/>
</dbReference>
<dbReference type="GeneID" id="95375657"/>
<evidence type="ECO:0000313" key="2">
    <source>
        <dbReference type="EMBL" id="QAV18472.1"/>
    </source>
</evidence>
<reference evidence="1 4" key="2">
    <citation type="submission" date="2022-05" db="EMBL/GenBank/DDBJ databases">
        <title>Genome Sequencing of Bee-Associated Microbes.</title>
        <authorList>
            <person name="Dunlap C."/>
        </authorList>
    </citation>
    <scope>NUCLEOTIDE SEQUENCE [LARGE SCALE GENOMIC DNA]</scope>
    <source>
        <strain evidence="1 4">NRRL B-23120</strain>
    </source>
</reference>